<organism evidence="1 2">
    <name type="scientific">Caenispirillum bisanense</name>
    <dbReference type="NCBI Taxonomy" id="414052"/>
    <lineage>
        <taxon>Bacteria</taxon>
        <taxon>Pseudomonadati</taxon>
        <taxon>Pseudomonadota</taxon>
        <taxon>Alphaproteobacteria</taxon>
        <taxon>Rhodospirillales</taxon>
        <taxon>Novispirillaceae</taxon>
        <taxon>Caenispirillum</taxon>
    </lineage>
</organism>
<dbReference type="PIRSF" id="PIRSF039032">
    <property type="entry name" value="HigB-2"/>
    <property type="match status" value="1"/>
</dbReference>
<reference evidence="1 2" key="1">
    <citation type="submission" date="2017-09" db="EMBL/GenBank/DDBJ databases">
        <authorList>
            <person name="Ehlers B."/>
            <person name="Leendertz F.H."/>
        </authorList>
    </citation>
    <scope>NUCLEOTIDE SEQUENCE [LARGE SCALE GENOMIC DNA]</scope>
    <source>
        <strain evidence="1 2">USBA 140</strain>
    </source>
</reference>
<evidence type="ECO:0000313" key="1">
    <source>
        <dbReference type="EMBL" id="SOD98850.1"/>
    </source>
</evidence>
<gene>
    <name evidence="1" type="ORF">SAMN05421508_108106</name>
</gene>
<accession>A0A286GTK4</accession>
<dbReference type="EMBL" id="OCNJ01000008">
    <property type="protein sequence ID" value="SOD98850.1"/>
    <property type="molecule type" value="Genomic_DNA"/>
</dbReference>
<dbReference type="AlphaFoldDB" id="A0A286GTK4"/>
<proteinExistence type="predicted"/>
<keyword evidence="2" id="KW-1185">Reference proteome</keyword>
<evidence type="ECO:0000313" key="2">
    <source>
        <dbReference type="Proteomes" id="UP000219621"/>
    </source>
</evidence>
<dbReference type="Proteomes" id="UP000219621">
    <property type="component" value="Unassembled WGS sequence"/>
</dbReference>
<sequence>MKPVAPLITIVETRAFLQRAAALLTDDEREDLKAMLAADPECGVVIRGTGGLRKVRLAVQGRGKSGGARTIYYYRNETMPLFLLSIFAKNEKDDLSQAERHQLADFVERLVDQYRRLS</sequence>
<protein>
    <submittedName>
        <fullName evidence="1">RelE toxin of RelE / RelB toxin-antitoxin system</fullName>
    </submittedName>
</protein>
<dbReference type="Pfam" id="PF06296">
    <property type="entry name" value="RelE"/>
    <property type="match status" value="1"/>
</dbReference>
<name>A0A286GTK4_9PROT</name>
<dbReference type="InterPro" id="IPR009387">
    <property type="entry name" value="HigB-2"/>
</dbReference>